<dbReference type="CDD" id="cd03249">
    <property type="entry name" value="ABC_MTABC3_MDL1_MDL2"/>
    <property type="match status" value="2"/>
</dbReference>
<dbReference type="FunFam" id="3.40.50.300:FF:000066">
    <property type="entry name" value="ABC transporter B family member 1"/>
    <property type="match status" value="2"/>
</dbReference>
<dbReference type="SUPFAM" id="SSF90123">
    <property type="entry name" value="ABC transporter transmembrane region"/>
    <property type="match status" value="2"/>
</dbReference>
<protein>
    <submittedName>
        <fullName evidence="15">p-glycoprotein 21</fullName>
    </submittedName>
</protein>
<dbReference type="EMBL" id="PKPP01002914">
    <property type="protein sequence ID" value="PWA72367.1"/>
    <property type="molecule type" value="Genomic_DNA"/>
</dbReference>
<reference evidence="15 16" key="1">
    <citation type="journal article" date="2018" name="Mol. Plant">
        <title>The genome of Artemisia annua provides insight into the evolution of Asteraceae family and artemisinin biosynthesis.</title>
        <authorList>
            <person name="Shen Q."/>
            <person name="Zhang L."/>
            <person name="Liao Z."/>
            <person name="Wang S."/>
            <person name="Yan T."/>
            <person name="Shi P."/>
            <person name="Liu M."/>
            <person name="Fu X."/>
            <person name="Pan Q."/>
            <person name="Wang Y."/>
            <person name="Lv Z."/>
            <person name="Lu X."/>
            <person name="Zhang F."/>
            <person name="Jiang W."/>
            <person name="Ma Y."/>
            <person name="Chen M."/>
            <person name="Hao X."/>
            <person name="Li L."/>
            <person name="Tang Y."/>
            <person name="Lv G."/>
            <person name="Zhou Y."/>
            <person name="Sun X."/>
            <person name="Brodelius P.E."/>
            <person name="Rose J.K.C."/>
            <person name="Tang K."/>
        </authorList>
    </citation>
    <scope>NUCLEOTIDE SEQUENCE [LARGE SCALE GENOMIC DNA]</scope>
    <source>
        <strain evidence="16">cv. Huhao1</strain>
        <tissue evidence="15">Leaf</tissue>
    </source>
</reference>
<name>A0A2U1NFS7_ARTAN</name>
<dbReference type="InterPro" id="IPR036640">
    <property type="entry name" value="ABC1_TM_sf"/>
</dbReference>
<keyword evidence="6" id="KW-0547">Nucleotide-binding</keyword>
<feature type="compositionally biased region" description="Basic and acidic residues" evidence="11">
    <location>
        <begin position="676"/>
        <end position="685"/>
    </location>
</feature>
<feature type="transmembrane region" description="Helical" evidence="12">
    <location>
        <begin position="198"/>
        <end position="220"/>
    </location>
</feature>
<feature type="transmembrane region" description="Helical" evidence="12">
    <location>
        <begin position="744"/>
        <end position="762"/>
    </location>
</feature>
<dbReference type="GO" id="GO:0015421">
    <property type="term" value="F:ABC-type oligopeptide transporter activity"/>
    <property type="evidence" value="ECO:0007669"/>
    <property type="project" value="TreeGrafter"/>
</dbReference>
<evidence type="ECO:0000256" key="9">
    <source>
        <dbReference type="ARBA" id="ARBA00023136"/>
    </source>
</evidence>
<dbReference type="Gene3D" id="3.40.50.300">
    <property type="entry name" value="P-loop containing nucleotide triphosphate hydrolases"/>
    <property type="match status" value="2"/>
</dbReference>
<dbReference type="Gene3D" id="1.20.1560.10">
    <property type="entry name" value="ABC transporter type 1, transmembrane domain"/>
    <property type="match status" value="1"/>
</dbReference>
<keyword evidence="3" id="KW-0813">Transport</keyword>
<dbReference type="GO" id="GO:0005743">
    <property type="term" value="C:mitochondrial inner membrane"/>
    <property type="evidence" value="ECO:0007669"/>
    <property type="project" value="TreeGrafter"/>
</dbReference>
<feature type="transmembrane region" description="Helical" evidence="12">
    <location>
        <begin position="49"/>
        <end position="73"/>
    </location>
</feature>
<evidence type="ECO:0000313" key="15">
    <source>
        <dbReference type="EMBL" id="PWA72367.1"/>
    </source>
</evidence>
<evidence type="ECO:0000256" key="8">
    <source>
        <dbReference type="ARBA" id="ARBA00022989"/>
    </source>
</evidence>
<feature type="transmembrane region" description="Helical" evidence="12">
    <location>
        <begin position="176"/>
        <end position="192"/>
    </location>
</feature>
<gene>
    <name evidence="15" type="ORF">CTI12_AA268390</name>
</gene>
<proteinExistence type="inferred from homology"/>
<dbReference type="Pfam" id="PF00005">
    <property type="entry name" value="ABC_tran"/>
    <property type="match status" value="2"/>
</dbReference>
<evidence type="ECO:0000256" key="12">
    <source>
        <dbReference type="SAM" id="Phobius"/>
    </source>
</evidence>
<comment type="similarity">
    <text evidence="2">Belongs to the ABC transporter superfamily. ABCB family. Multidrug resistance exporter (TC 3.A.1.201) subfamily.</text>
</comment>
<dbReference type="GO" id="GO:0005886">
    <property type="term" value="C:plasma membrane"/>
    <property type="evidence" value="ECO:0007669"/>
    <property type="project" value="UniProtKB-SubCell"/>
</dbReference>
<dbReference type="Pfam" id="PF00664">
    <property type="entry name" value="ABC_membrane"/>
    <property type="match status" value="2"/>
</dbReference>
<feature type="transmembrane region" description="Helical" evidence="12">
    <location>
        <begin position="280"/>
        <end position="300"/>
    </location>
</feature>
<dbReference type="SUPFAM" id="SSF52540">
    <property type="entry name" value="P-loop containing nucleoside triphosphate hydrolases"/>
    <property type="match status" value="2"/>
</dbReference>
<dbReference type="AlphaFoldDB" id="A0A2U1NFS7"/>
<dbReference type="InterPro" id="IPR003439">
    <property type="entry name" value="ABC_transporter-like_ATP-bd"/>
</dbReference>
<evidence type="ECO:0000259" key="14">
    <source>
        <dbReference type="PROSITE" id="PS50929"/>
    </source>
</evidence>
<keyword evidence="16" id="KW-1185">Reference proteome</keyword>
<evidence type="ECO:0000256" key="5">
    <source>
        <dbReference type="ARBA" id="ARBA00022737"/>
    </source>
</evidence>
<keyword evidence="4 12" id="KW-0812">Transmembrane</keyword>
<dbReference type="GO" id="GO:0010329">
    <property type="term" value="F:auxin efflux transmembrane transporter activity"/>
    <property type="evidence" value="ECO:0007669"/>
    <property type="project" value="UniProtKB-ARBA"/>
</dbReference>
<feature type="transmembrane region" description="Helical" evidence="12">
    <location>
        <begin position="965"/>
        <end position="985"/>
    </location>
</feature>
<dbReference type="PANTHER" id="PTHR43394:SF16">
    <property type="entry name" value="ABC TRANSPORTER B FAMILY MEMBER 4-LIKE ISOFORM X1"/>
    <property type="match status" value="1"/>
</dbReference>
<feature type="domain" description="ABC transporter" evidence="13">
    <location>
        <begin position="1025"/>
        <end position="1262"/>
    </location>
</feature>
<evidence type="ECO:0000256" key="4">
    <source>
        <dbReference type="ARBA" id="ARBA00022692"/>
    </source>
</evidence>
<dbReference type="CDD" id="cd18578">
    <property type="entry name" value="ABC_6TM_Pgp_ABCB1_D2_like"/>
    <property type="match status" value="1"/>
</dbReference>
<feature type="transmembrane region" description="Helical" evidence="12">
    <location>
        <begin position="833"/>
        <end position="860"/>
    </location>
</feature>
<dbReference type="FunFam" id="1.20.1560.10:FF:000147">
    <property type="entry name" value="ABC transporter B family member 9"/>
    <property type="match status" value="1"/>
</dbReference>
<keyword evidence="7" id="KW-0067">ATP-binding</keyword>
<dbReference type="STRING" id="35608.A0A2U1NFS7"/>
<keyword evidence="8 12" id="KW-1133">Transmembrane helix</keyword>
<feature type="domain" description="ABC transmembrane type-1" evidence="14">
    <location>
        <begin position="53"/>
        <end position="340"/>
    </location>
</feature>
<sequence length="1269" mass="137400">MSSDKPEASTSASGSGGKAEQDSKLTKEKEIVNTVPFYKLFAFADRTDYTLMFAGTVGAVGNGVCMPLMTLLFGDLINSFGDNQGNNDVVKAVSKVALKFVYLAAGAGVAAFLQVAMWMVTGERQAARIRNLYLKTILRQDVSFFDKETNTGEVVGRMSGDTVLIQDAMGEKVGKFTQLMATFLGGFVIAFVKGWLLTLVMLCSIPLLVIAGGIMSVTIAKMASRGQDAYAKASIVVEQTIGSIRTVASFTGEKKAVKEYNNSLVDAYNSSVHEGLATGLGLGAMLLIVFCSYALAVWYGTKMILEKGYNGGTVLTVIYAMLTGSMSLGQASPCLSAFAAGRAAAYKMFETINRKPEIDASDTKGKVLSDIRGDIELKDVYFTYPARPDEQIFSGFSLSIPSGTTAALVGQSGSGKSTVISLIERFYDPQSGEVLIDNINLKEYQLKWIRQKIGLVSQEPVLFTSSIKENIMYGKDGATDEEIRVAVELANAAKFIDKLPQGLDTMVGEHGTQLSGGQKQRIAIARAILKDPRILLLDEATSALDAESERVVQEALDRIMVNRTTVIVAHRLSTVRNADMIAVIHRGKMVEKGSHSELIQDPEGAYTQLIKLQDINGDSKQHTSEEQDLRRLSSQKTSYQRSISRDSSSSRRLSASVSFGMPTVGVAEPMDIESPNDEKDSEKPPKVPIRRLAYLNKPELPVIILGAIAAIVNGTIFPIFSILLSSMIKTFYEPPHKMKSDSKFWALMFVVLGVVSFVAYPGRSYLFAIAGSKLIKRIRALCFEKVINMEVGWFDKPENSSGAIGARLSADAANVRGLVGDALAQLVQDSASAISGLVIAFTACWQLALIILVLIPLMSVNGYVQMQFMKGFSADAKLMYEEASQVANDAVGSIRTVASFCAEEKVMKLYRDKCEGPKKSGIKQGLISGIGFGVSFALLFCMYGASFYAGARFVEAGYTNFTDVFRVFFALTMAALAISQSSSFAPDTSKAKGSAVSVFAILDRKSEIDPSDESGTTLDTVKGEIELRHISFKYPTRPDVEIFRDLCLTIHSGKTVALVGESGSGKSTVISLLQRFYNPDSGSITLDGVELKKFQLKWLRLQMGLVSQEPVLFNDTIRANISYGKDGEATEQEIIAASELANAHKFISALHQGYDTVVGERGVQMSGGQKQRVAIARAIVKSPKILLLDEATSALDAESERVVQDALDKVMVNRTTVVVAHRLSTIKGADVIAVVKNGVIVEKGKHEHLINIKDGFYASLVALHMSSSN</sequence>
<feature type="transmembrane region" description="Helical" evidence="12">
    <location>
        <begin position="100"/>
        <end position="120"/>
    </location>
</feature>
<keyword evidence="9 12" id="KW-0472">Membrane</keyword>
<feature type="compositionally biased region" description="Low complexity" evidence="11">
    <location>
        <begin position="638"/>
        <end position="656"/>
    </location>
</feature>
<dbReference type="InterPro" id="IPR011527">
    <property type="entry name" value="ABC1_TM_dom"/>
</dbReference>
<feature type="transmembrane region" description="Helical" evidence="12">
    <location>
        <begin position="926"/>
        <end position="945"/>
    </location>
</feature>
<evidence type="ECO:0000256" key="2">
    <source>
        <dbReference type="ARBA" id="ARBA00007577"/>
    </source>
</evidence>
<dbReference type="InterPro" id="IPR027417">
    <property type="entry name" value="P-loop_NTPase"/>
</dbReference>
<feature type="transmembrane region" description="Helical" evidence="12">
    <location>
        <begin position="700"/>
        <end position="724"/>
    </location>
</feature>
<dbReference type="OrthoDB" id="6500128at2759"/>
<comment type="caution">
    <text evidence="15">The sequence shown here is derived from an EMBL/GenBank/DDBJ whole genome shotgun (WGS) entry which is preliminary data.</text>
</comment>
<evidence type="ECO:0000256" key="11">
    <source>
        <dbReference type="SAM" id="MobiDB-lite"/>
    </source>
</evidence>
<evidence type="ECO:0000256" key="7">
    <source>
        <dbReference type="ARBA" id="ARBA00022840"/>
    </source>
</evidence>
<dbReference type="GO" id="GO:0090374">
    <property type="term" value="P:oligopeptide export from mitochondrion"/>
    <property type="evidence" value="ECO:0007669"/>
    <property type="project" value="TreeGrafter"/>
</dbReference>
<dbReference type="PROSITE" id="PS50893">
    <property type="entry name" value="ABC_TRANSPORTER_2"/>
    <property type="match status" value="2"/>
</dbReference>
<evidence type="ECO:0000256" key="10">
    <source>
        <dbReference type="ARBA" id="ARBA00023180"/>
    </source>
</evidence>
<feature type="domain" description="ABC transmembrane type-1" evidence="14">
    <location>
        <begin position="704"/>
        <end position="990"/>
    </location>
</feature>
<evidence type="ECO:0000256" key="6">
    <source>
        <dbReference type="ARBA" id="ARBA00022741"/>
    </source>
</evidence>
<dbReference type="PANTHER" id="PTHR43394">
    <property type="entry name" value="ATP-DEPENDENT PERMEASE MDL1, MITOCHONDRIAL"/>
    <property type="match status" value="1"/>
</dbReference>
<dbReference type="InterPro" id="IPR017871">
    <property type="entry name" value="ABC_transporter-like_CS"/>
</dbReference>
<dbReference type="InterPro" id="IPR039421">
    <property type="entry name" value="Type_1_exporter"/>
</dbReference>
<feature type="region of interest" description="Disordered" evidence="11">
    <location>
        <begin position="1"/>
        <end position="25"/>
    </location>
</feature>
<dbReference type="GO" id="GO:0016887">
    <property type="term" value="F:ATP hydrolysis activity"/>
    <property type="evidence" value="ECO:0007669"/>
    <property type="project" value="InterPro"/>
</dbReference>
<dbReference type="PROSITE" id="PS50929">
    <property type="entry name" value="ABC_TM1F"/>
    <property type="match status" value="2"/>
</dbReference>
<comment type="subcellular location">
    <subcellularLocation>
        <location evidence="1">Cell membrane</location>
        <topology evidence="1">Multi-pass membrane protein</topology>
    </subcellularLocation>
</comment>
<evidence type="ECO:0000313" key="16">
    <source>
        <dbReference type="Proteomes" id="UP000245207"/>
    </source>
</evidence>
<keyword evidence="10" id="KW-0325">Glycoprotein</keyword>
<feature type="region of interest" description="Disordered" evidence="11">
    <location>
        <begin position="618"/>
        <end position="656"/>
    </location>
</feature>
<dbReference type="GO" id="GO:0005524">
    <property type="term" value="F:ATP binding"/>
    <property type="evidence" value="ECO:0007669"/>
    <property type="project" value="UniProtKB-KW"/>
</dbReference>
<evidence type="ECO:0000256" key="3">
    <source>
        <dbReference type="ARBA" id="ARBA00022448"/>
    </source>
</evidence>
<feature type="domain" description="ABC transporter" evidence="13">
    <location>
        <begin position="375"/>
        <end position="611"/>
    </location>
</feature>
<feature type="region of interest" description="Disordered" evidence="11">
    <location>
        <begin position="666"/>
        <end position="685"/>
    </location>
</feature>
<evidence type="ECO:0000256" key="1">
    <source>
        <dbReference type="ARBA" id="ARBA00004651"/>
    </source>
</evidence>
<dbReference type="InterPro" id="IPR003593">
    <property type="entry name" value="AAA+_ATPase"/>
</dbReference>
<dbReference type="FunFam" id="1.20.1560.10:FF:000009">
    <property type="entry name" value="ABC transporter B family member 1"/>
    <property type="match status" value="1"/>
</dbReference>
<evidence type="ECO:0000259" key="13">
    <source>
        <dbReference type="PROSITE" id="PS50893"/>
    </source>
</evidence>
<organism evidence="15 16">
    <name type="scientific">Artemisia annua</name>
    <name type="common">Sweet wormwood</name>
    <dbReference type="NCBI Taxonomy" id="35608"/>
    <lineage>
        <taxon>Eukaryota</taxon>
        <taxon>Viridiplantae</taxon>
        <taxon>Streptophyta</taxon>
        <taxon>Embryophyta</taxon>
        <taxon>Tracheophyta</taxon>
        <taxon>Spermatophyta</taxon>
        <taxon>Magnoliopsida</taxon>
        <taxon>eudicotyledons</taxon>
        <taxon>Gunneridae</taxon>
        <taxon>Pentapetalae</taxon>
        <taxon>asterids</taxon>
        <taxon>campanulids</taxon>
        <taxon>Asterales</taxon>
        <taxon>Asteraceae</taxon>
        <taxon>Asteroideae</taxon>
        <taxon>Anthemideae</taxon>
        <taxon>Artemisiinae</taxon>
        <taxon>Artemisia</taxon>
    </lineage>
</organism>
<dbReference type="PROSITE" id="PS00211">
    <property type="entry name" value="ABC_TRANSPORTER_1"/>
    <property type="match status" value="2"/>
</dbReference>
<accession>A0A2U1NFS7</accession>
<dbReference type="Proteomes" id="UP000245207">
    <property type="component" value="Unassembled WGS sequence"/>
</dbReference>
<dbReference type="GO" id="GO:0010328">
    <property type="term" value="F:auxin influx transmembrane transporter activity"/>
    <property type="evidence" value="ECO:0007669"/>
    <property type="project" value="UniProtKB-ARBA"/>
</dbReference>
<dbReference type="CDD" id="cd18577">
    <property type="entry name" value="ABC_6TM_Pgp_ABCB1_D1_like"/>
    <property type="match status" value="1"/>
</dbReference>
<dbReference type="FunFam" id="1.20.1560.10:FF:000044">
    <property type="entry name" value="ABC transporter B family member 9"/>
    <property type="match status" value="1"/>
</dbReference>
<keyword evidence="5" id="KW-0677">Repeat</keyword>
<feature type="compositionally biased region" description="Basic and acidic residues" evidence="11">
    <location>
        <begin position="618"/>
        <end position="631"/>
    </location>
</feature>
<dbReference type="SMART" id="SM00382">
    <property type="entry name" value="AAA"/>
    <property type="match status" value="2"/>
</dbReference>